<gene>
    <name evidence="3" type="ORF">FA14DRAFT_185671</name>
</gene>
<evidence type="ECO:0000313" key="4">
    <source>
        <dbReference type="Proteomes" id="UP000245771"/>
    </source>
</evidence>
<sequence length="498" mass="55252">MHFAFLTIPSSGEFNVQLATANELVKSGNKVTFLSGKELGKHVDNLRKSQSDPISAHLVNFIPLGQHKSVTDFSPTVRNRLSQMRRKPGDIRSLQACIDIGFPSWEDFHATAIDVSEVLQILDPDMVVVDALSPAMITGVRLTGRAFYLTIPCSPGLTASSNLTSPHAASEKRDGLSSVLESSYLRMRDYLYCIQKPSYLSKSRKLQQQLSLKSFGLRQNVTLLPPYWKDANCLGGIHFNVPGLNDCPQQPSSVTFVGAGISPLEPKLDNLLTQTRTDTEQWLDDAYASDQSVVFVNMGSMFVWSKKEFQQMISAFEIVRNHYQGSVRFLFKASLKDGQSANALTEKQSEYIRLSGWIEDQNAVYQHPALKVFLHHGGGNSFNEAVFFGIPQLIIGQWLDHHEYGFLVERYGMGLRCKKAPLIDSRSVSACLIKMLGPEWKSMKQSSVQWSIRSQLAGGPKTAAKLLIMNTKRPSISSVSSGLSTPLTLLGDMEKSNL</sequence>
<organism evidence="3 4">
    <name type="scientific">Meira miltonrushii</name>
    <dbReference type="NCBI Taxonomy" id="1280837"/>
    <lineage>
        <taxon>Eukaryota</taxon>
        <taxon>Fungi</taxon>
        <taxon>Dikarya</taxon>
        <taxon>Basidiomycota</taxon>
        <taxon>Ustilaginomycotina</taxon>
        <taxon>Exobasidiomycetes</taxon>
        <taxon>Exobasidiales</taxon>
        <taxon>Brachybasidiaceae</taxon>
        <taxon>Meira</taxon>
    </lineage>
</organism>
<dbReference type="STRING" id="1280837.A0A316V512"/>
<evidence type="ECO:0000256" key="1">
    <source>
        <dbReference type="ARBA" id="ARBA00022676"/>
    </source>
</evidence>
<name>A0A316V512_9BASI</name>
<dbReference type="InParanoid" id="A0A316V512"/>
<dbReference type="RefSeq" id="XP_025352961.1">
    <property type="nucleotide sequence ID" value="XM_025501470.1"/>
</dbReference>
<dbReference type="GO" id="GO:0008194">
    <property type="term" value="F:UDP-glycosyltransferase activity"/>
    <property type="evidence" value="ECO:0007669"/>
    <property type="project" value="InterPro"/>
</dbReference>
<dbReference type="Proteomes" id="UP000245771">
    <property type="component" value="Unassembled WGS sequence"/>
</dbReference>
<accession>A0A316V512</accession>
<dbReference type="Gene3D" id="3.40.50.2000">
    <property type="entry name" value="Glycogen Phosphorylase B"/>
    <property type="match status" value="2"/>
</dbReference>
<dbReference type="PANTHER" id="PTHR48043">
    <property type="entry name" value="EG:EG0003.4 PROTEIN-RELATED"/>
    <property type="match status" value="1"/>
</dbReference>
<dbReference type="EMBL" id="KZ819605">
    <property type="protein sequence ID" value="PWN32659.1"/>
    <property type="molecule type" value="Genomic_DNA"/>
</dbReference>
<dbReference type="InterPro" id="IPR050271">
    <property type="entry name" value="UDP-glycosyltransferase"/>
</dbReference>
<dbReference type="SUPFAM" id="SSF53756">
    <property type="entry name" value="UDP-Glycosyltransferase/glycogen phosphorylase"/>
    <property type="match status" value="1"/>
</dbReference>
<keyword evidence="2 3" id="KW-0808">Transferase</keyword>
<keyword evidence="1 3" id="KW-0328">Glycosyltransferase</keyword>
<dbReference type="Pfam" id="PF00201">
    <property type="entry name" value="UDPGT"/>
    <property type="match status" value="1"/>
</dbReference>
<protein>
    <submittedName>
        <fullName evidence="3">Mannosyltransferase-like protein</fullName>
    </submittedName>
</protein>
<evidence type="ECO:0000256" key="2">
    <source>
        <dbReference type="ARBA" id="ARBA00022679"/>
    </source>
</evidence>
<dbReference type="PANTHER" id="PTHR48043:SF151">
    <property type="entry name" value="GLYCOSYLTRANSFERASE FAMILY 1 PROTEIN"/>
    <property type="match status" value="1"/>
</dbReference>
<dbReference type="InterPro" id="IPR002213">
    <property type="entry name" value="UDP_glucos_trans"/>
</dbReference>
<dbReference type="GeneID" id="37023251"/>
<dbReference type="OrthoDB" id="5835829at2759"/>
<evidence type="ECO:0000313" key="3">
    <source>
        <dbReference type="EMBL" id="PWN32659.1"/>
    </source>
</evidence>
<dbReference type="AlphaFoldDB" id="A0A316V512"/>
<dbReference type="CDD" id="cd03784">
    <property type="entry name" value="GT1_Gtf-like"/>
    <property type="match status" value="1"/>
</dbReference>
<proteinExistence type="predicted"/>
<keyword evidence="4" id="KW-1185">Reference proteome</keyword>
<reference evidence="3 4" key="1">
    <citation type="journal article" date="2018" name="Mol. Biol. Evol.">
        <title>Broad Genomic Sampling Reveals a Smut Pathogenic Ancestry of the Fungal Clade Ustilaginomycotina.</title>
        <authorList>
            <person name="Kijpornyongpan T."/>
            <person name="Mondo S.J."/>
            <person name="Barry K."/>
            <person name="Sandor L."/>
            <person name="Lee J."/>
            <person name="Lipzen A."/>
            <person name="Pangilinan J."/>
            <person name="LaButti K."/>
            <person name="Hainaut M."/>
            <person name="Henrissat B."/>
            <person name="Grigoriev I.V."/>
            <person name="Spatafora J.W."/>
            <person name="Aime M.C."/>
        </authorList>
    </citation>
    <scope>NUCLEOTIDE SEQUENCE [LARGE SCALE GENOMIC DNA]</scope>
    <source>
        <strain evidence="3 4">MCA 3882</strain>
    </source>
</reference>